<dbReference type="EMBL" id="LICA01000393">
    <property type="protein sequence ID" value="KRO91964.1"/>
    <property type="molecule type" value="Genomic_DNA"/>
</dbReference>
<name>A0A0R2TXW6_9GAMM</name>
<evidence type="ECO:0000313" key="2">
    <source>
        <dbReference type="Proteomes" id="UP000051213"/>
    </source>
</evidence>
<gene>
    <name evidence="1" type="ORF">ABS24_06245</name>
</gene>
<proteinExistence type="predicted"/>
<organism evidence="1 2">
    <name type="scientific">SAR92 bacterium BACL26 MAG-121220-bin70</name>
    <dbReference type="NCBI Taxonomy" id="1655626"/>
    <lineage>
        <taxon>Bacteria</taxon>
        <taxon>Pseudomonadati</taxon>
        <taxon>Pseudomonadota</taxon>
        <taxon>Gammaproteobacteria</taxon>
        <taxon>Cellvibrionales</taxon>
        <taxon>Porticoccaceae</taxon>
        <taxon>SAR92 clade</taxon>
    </lineage>
</organism>
<protein>
    <submittedName>
        <fullName evidence="1">Uncharacterized protein</fullName>
    </submittedName>
</protein>
<dbReference type="Proteomes" id="UP000051213">
    <property type="component" value="Unassembled WGS sequence"/>
</dbReference>
<comment type="caution">
    <text evidence="1">The sequence shown here is derived from an EMBL/GenBank/DDBJ whole genome shotgun (WGS) entry which is preliminary data.</text>
</comment>
<sequence length="80" mass="8752">MISLAEQHLNDGDSVKALLLIEAVMDTEPDNQAVLAMRLQILTVMRKASGNLNESGWLNHGIKQTQKNPLTISKGASRLI</sequence>
<reference evidence="1 2" key="1">
    <citation type="submission" date="2015-10" db="EMBL/GenBank/DDBJ databases">
        <title>Metagenome-Assembled Genomes uncover a global brackish microbiome.</title>
        <authorList>
            <person name="Hugerth L.W."/>
            <person name="Larsson J."/>
            <person name="Alneberg J."/>
            <person name="Lindh M.V."/>
            <person name="Legrand C."/>
            <person name="Pinhassi J."/>
            <person name="Andersson A.F."/>
        </authorList>
    </citation>
    <scope>NUCLEOTIDE SEQUENCE [LARGE SCALE GENOMIC DNA]</scope>
    <source>
        <strain evidence="1">BACL26 MAG-121220-bin70</strain>
    </source>
</reference>
<accession>A0A0R2TXW6</accession>
<evidence type="ECO:0000313" key="1">
    <source>
        <dbReference type="EMBL" id="KRO91964.1"/>
    </source>
</evidence>
<dbReference type="AlphaFoldDB" id="A0A0R2TXW6"/>